<keyword evidence="2" id="KW-1133">Transmembrane helix</keyword>
<protein>
    <submittedName>
        <fullName evidence="3">RHS repeat-associated core domain-containing protein</fullName>
    </submittedName>
</protein>
<organism evidence="3 4">
    <name type="scientific">Pseudomonas saxonica</name>
    <dbReference type="NCBI Taxonomy" id="2600598"/>
    <lineage>
        <taxon>Bacteria</taxon>
        <taxon>Pseudomonadati</taxon>
        <taxon>Pseudomonadota</taxon>
        <taxon>Gammaproteobacteria</taxon>
        <taxon>Pseudomonadales</taxon>
        <taxon>Pseudomonadaceae</taxon>
        <taxon>Pseudomonas</taxon>
    </lineage>
</organism>
<comment type="caution">
    <text evidence="3">The sequence shown here is derived from an EMBL/GenBank/DDBJ whole genome shotgun (WGS) entry which is preliminary data.</text>
</comment>
<keyword evidence="2" id="KW-0472">Membrane</keyword>
<feature type="region of interest" description="Disordered" evidence="1">
    <location>
        <begin position="1524"/>
        <end position="1633"/>
    </location>
</feature>
<dbReference type="PANTHER" id="PTHR32305:SF15">
    <property type="entry name" value="PROTEIN RHSA-RELATED"/>
    <property type="match status" value="1"/>
</dbReference>
<evidence type="ECO:0000313" key="4">
    <source>
        <dbReference type="Proteomes" id="UP000318428"/>
    </source>
</evidence>
<feature type="transmembrane region" description="Helical" evidence="2">
    <location>
        <begin position="1468"/>
        <end position="1488"/>
    </location>
</feature>
<sequence length="1647" mass="182844">MTISAAVTSNAFNFLNFINSQVDPRTGQYTCALRLPELKANQLAGPTVPLHLNFNPLNNADSGFGRGWNLQLTQFNPANGILALHTGETFKVNVQGAEIVIPEKKIDSFHFHILDKNRYRVEHKSGLVEILEVGQGQLAMPVQMFSPQGHSVSLNYEAFGTQPLLSSINNEDGSSLISLLRTPNEMKVKLFPDTALETVFVLNISGGETKRIVLPTEDSASWRFTYITLNDLTCLKQVDTPTAGHETVTYSGTPHYFPGITDRQLPRVGTHRRDPGFGQPAIETRYTYGSNDSNNANDHNFLGYGSDIAWSDDGLDNLYKVRSNYEYETQEHLWDASSNRAIRSTRRVYNRFHLMRTEEVKQKALLEEDDTLFVTDIEYHITPSFDFKDQPNYCQLPKTITQIWRKASYTKPRHTEVVSTTYDNFGNMLIQTNANGVTETYTWYDKNGEEGCPADPQQFVRNLKSKTVTPAPSAYGDAPTLQHRYSYTAHEGLNGSQAWLAMSEETLTQVSKGDASAVLRTITHEYQNDLDDPLLYGLIRKMTLTVNDQIDSSTTTTYDYDFAHSRHADVMARRTVSTLIGHDDAPDKQVRQVITEEHSLLNGIKLRSQDADGSEIIYHHDRLGRVTEEVVAPGTPYVANRRYQYVLANGSAVQQAINYTTDIKGVTTRTWLDGLNRPLKVERQDKDALGGDPSLFRTTYSATYNHLGQLTHETTVDWEGDKNIALTNTFEYDAWGEQYKVTGADGVVRITENDPARQTSTTWIQNIGMPVKVSGKRRTTLNLFGKEDKIEALDANGRLVSERRYLYDGLGNCVEQFNEMGVPTRFKYDSFSRVQTTILPDYTEIHREYAAHTAAQLPVSMSVVYGGTTSCVGNQTFDGLDRRTTLQVGPRLQQFFYDGGQSQASRMITAGQKTISYTYIPGLAQTPVTSTAPDDASIFNYDPHTAQLTGSQNLQSEHTFEYNFTGQLVTEAWKDHVSGKESATTFTQTLSGRPLSRIDTNGMTCVYAYDHLARIKSVTQGQILATFDYDELGQMNLISVQDQSSQQIVETRLTFDDQGRETVRHISLGGDHPAQTITQSYRDDNRLKNRHLQVGEQTELLETFGYDQHGRMMEYICEGERQPKDRYGNAIHNQLFTFDALDNITAVYTTFADGTMDEAVSSFAQSDPCQLIRITHSHPDYVLEGEIELEYDENGNLVQDETGQILHYDSQSRLVRVTGTDGQDVSQYRYDAHSSLLGVKHGTEHETLRFYQDDMLCRTEQGDSQAHYLYFDNQPLSQQQQDDPAQTLLLMTDGKNSVLAECGQRELRKATYDAYGARNLDDELKCTLGFNGEVRDQQSGWYLLGQGYRAYNPTLMRFHSPDSLSPFSAGGINPYTYCAGDPINFVDPTGHANRGVNWMGVFGAAMAAVGIALTVAAVVIAPPIGVAAIATTAAFTAIGIGGGAYGMYEGVMATHATRLKDREKNETSALISGGLDVAFGAWGLWGAIRAAKKTAAARVSWHNMVQESLGKVDGAYAARNASRNASGAGIETPAGLSRNSSVRSASGQSSVGESPMVYKPMFDLNSPSRQVKSSSEPVIPPTDYDNSPPASPKQPKRHTGGAVNPDGTWTRATEAGDSKLNNKSLDQPPKSTVAALRKKIGAKLNLR</sequence>
<accession>A0ABY3GL69</accession>
<dbReference type="SUPFAM" id="SSF56399">
    <property type="entry name" value="ADP-ribosylation"/>
    <property type="match status" value="1"/>
</dbReference>
<dbReference type="Gene3D" id="2.180.10.10">
    <property type="entry name" value="RHS repeat-associated core"/>
    <property type="match status" value="1"/>
</dbReference>
<gene>
    <name evidence="3" type="ORF">FJD38_02080</name>
</gene>
<dbReference type="Proteomes" id="UP000318428">
    <property type="component" value="Unassembled WGS sequence"/>
</dbReference>
<dbReference type="InterPro" id="IPR050708">
    <property type="entry name" value="T6SS_VgrG/RHS"/>
</dbReference>
<keyword evidence="2" id="KW-0812">Transmembrane</keyword>
<evidence type="ECO:0000256" key="2">
    <source>
        <dbReference type="SAM" id="Phobius"/>
    </source>
</evidence>
<dbReference type="PANTHER" id="PTHR32305">
    <property type="match status" value="1"/>
</dbReference>
<feature type="compositionally biased region" description="Low complexity" evidence="1">
    <location>
        <begin position="1537"/>
        <end position="1552"/>
    </location>
</feature>
<name>A0ABY3GL69_9PSED</name>
<keyword evidence="4" id="KW-1185">Reference proteome</keyword>
<evidence type="ECO:0000313" key="3">
    <source>
        <dbReference type="EMBL" id="TWR92432.1"/>
    </source>
</evidence>
<evidence type="ECO:0000256" key="1">
    <source>
        <dbReference type="SAM" id="MobiDB-lite"/>
    </source>
</evidence>
<feature type="transmembrane region" description="Helical" evidence="2">
    <location>
        <begin position="1398"/>
        <end position="1420"/>
    </location>
</feature>
<feature type="transmembrane region" description="Helical" evidence="2">
    <location>
        <begin position="1427"/>
        <end position="1448"/>
    </location>
</feature>
<feature type="compositionally biased region" description="Polar residues" evidence="1">
    <location>
        <begin position="1565"/>
        <end position="1576"/>
    </location>
</feature>
<dbReference type="EMBL" id="VFIO01000001">
    <property type="protein sequence ID" value="TWR92432.1"/>
    <property type="molecule type" value="Genomic_DNA"/>
</dbReference>
<dbReference type="NCBIfam" id="TIGR03696">
    <property type="entry name" value="Rhs_assc_core"/>
    <property type="match status" value="1"/>
</dbReference>
<proteinExistence type="predicted"/>
<dbReference type="RefSeq" id="WP_146383787.1">
    <property type="nucleotide sequence ID" value="NZ_VFIO01000001.1"/>
</dbReference>
<reference evidence="3 4" key="1">
    <citation type="submission" date="2019-06" db="EMBL/GenBank/DDBJ databases">
        <title>Pseudomonas bimorpha sp. nov. isolated from bovine raw milk and skim milk concentrate.</title>
        <authorList>
            <person name="Hofmann K."/>
            <person name="Huptas C."/>
            <person name="Doll E."/>
            <person name="Scherer S."/>
            <person name="Wenning M."/>
        </authorList>
    </citation>
    <scope>NUCLEOTIDE SEQUENCE [LARGE SCALE GENOMIC DNA]</scope>
    <source>
        <strain evidence="3 4">DSM 108989</strain>
    </source>
</reference>
<dbReference type="InterPro" id="IPR022385">
    <property type="entry name" value="Rhs_assc_core"/>
</dbReference>